<accession>A0AAE2DAD6</accession>
<name>A0AAE2DAD6_SCHME</name>
<comment type="caution">
    <text evidence="2">The sequence shown here is derived from an EMBL/GenBank/DDBJ whole genome shotgun (WGS) entry which is preliminary data.</text>
</comment>
<dbReference type="Pfam" id="PF14911">
    <property type="entry name" value="MMS22L_C"/>
    <property type="match status" value="1"/>
</dbReference>
<evidence type="ECO:0000259" key="1">
    <source>
        <dbReference type="Pfam" id="PF14911"/>
    </source>
</evidence>
<feature type="domain" description="MMS22-like C-terminal" evidence="1">
    <location>
        <begin position="909"/>
        <end position="1023"/>
    </location>
</feature>
<keyword evidence="3" id="KW-1185">Reference proteome</keyword>
<evidence type="ECO:0000313" key="3">
    <source>
        <dbReference type="Proteomes" id="UP001292079"/>
    </source>
</evidence>
<protein>
    <recommendedName>
        <fullName evidence="1">MMS22-like C-terminal domain-containing protein</fullName>
    </recommendedName>
</protein>
<proteinExistence type="predicted"/>
<gene>
    <name evidence="2" type="ORF">MN116_001372</name>
</gene>
<dbReference type="PANTHER" id="PTHR28547:SF1">
    <property type="entry name" value="PROTEIN MMS22-LIKE"/>
    <property type="match status" value="1"/>
</dbReference>
<dbReference type="InterPro" id="IPR029424">
    <property type="entry name" value="MMS22L_C"/>
</dbReference>
<organism evidence="2 3">
    <name type="scientific">Schistosoma mekongi</name>
    <name type="common">Parasitic worm</name>
    <dbReference type="NCBI Taxonomy" id="38744"/>
    <lineage>
        <taxon>Eukaryota</taxon>
        <taxon>Metazoa</taxon>
        <taxon>Spiralia</taxon>
        <taxon>Lophotrochozoa</taxon>
        <taxon>Platyhelminthes</taxon>
        <taxon>Trematoda</taxon>
        <taxon>Digenea</taxon>
        <taxon>Strigeidida</taxon>
        <taxon>Schistosomatoidea</taxon>
        <taxon>Schistosomatidae</taxon>
        <taxon>Schistosoma</taxon>
    </lineage>
</organism>
<reference evidence="2" key="1">
    <citation type="submission" date="2022-04" db="EMBL/GenBank/DDBJ databases">
        <authorList>
            <person name="Xu L."/>
            <person name="Lv Z."/>
        </authorList>
    </citation>
    <scope>NUCLEOTIDE SEQUENCE</scope>
    <source>
        <strain evidence="2">LV_2022a</strain>
    </source>
</reference>
<dbReference type="GO" id="GO:0043596">
    <property type="term" value="C:nuclear replication fork"/>
    <property type="evidence" value="ECO:0007669"/>
    <property type="project" value="TreeGrafter"/>
</dbReference>
<sequence>MGDPAFWTPPDSPEFRGSSGVFPEDLDADLLAEIDLYGGQAVPALGLYCGSKDPIEFLSNSETKSSTLYWIDPQQILCLLRSRVVILKNFTFEYVYDSTALRNDVSFLLRLLYSSIVKKDFERHEIIQLVGCIRSILSFLGPLASFIKTKIDENLLHVHLEIWITVLKIFSFLCDKSEYVMLLNETLGLRPQSSLNACGYFMDIVLENLILYSGSNNNRICSCDALLWIVIINLIEKTQKNWFKFFHGKMIKLSTHQKADLFEFNNLERIRPDFKSYFQSSSLDICNQSATLWSLYWNVLAYTAPIHRLYADYINQSEIELGELQKYSVVVWLIRQQFLGEATPTNSEVHICLMNLLRLSDTCGINLEVIRTLWLYFKSRLNTGFDISKSSSGSCTPSMNFRGWYNKVNQASEGRQNFAMFCSLLRRLPSSNLAELCTILKVSLFSLTKQGISYYFYMWTNLVEGTLDTILDDTYILDSNKTYLLSLADNIVEMCFSLSESFNSPHPSMYNWDPNRSCVLLQCLQYLVVICMECLVKHSEFNNYFSCLLSVVEKINSVIFPLRCALSPLHQFSTESELVLAQRSVAFNRLSASNCIDDFISISVQFLVDLMGSNNSTHTSLSSDRILFTIRCLGSSYFQSTGWSFDTQWNECILQLVEAVCLLTYSELNMESFIFVWSIVYPTFKKAISRQNTKCTPLSINLSSLLSRIAFCFLRLSNICSLFKGELRLTDYLVDPAELFDLFTIDLSIDFSLHFSILKTCYNTPSSVKELLSILDSSRKDTCTIAWLFFVSLLTYSLLVRTSITSFSAEDHDDYVFPSFVNEIRSYLPAHINLSMISSLDPETALINMASSFDELSTFQSRMLFKSIFVKYMGRLSEFICTCCSVSSSAKENGFGLSYISQNGSFKTEDLCENGYRAAGMLTRYCSMLLYAPATTEYSTSIFENLVNHFFLPRQLYESQDSHKLSSHSECSTLPFYVLESIQEQLPEFARGIAQLNWRSDPYLCRITKDIVKLYYKQLHVGAIASVVLNSPSLDFRTHILQYATFDQISCLIDSKTLAVSNFERITYQQDILSKWVKFAYSIFSNTHSKDGYQRDAPFLVCPILLSYTLKDITGTLNSDSRKQCTHILKMYKEAVAAVTCKETRLRILELCHNLDKKTMDPSCSLVIFFDLK</sequence>
<reference evidence="2" key="2">
    <citation type="journal article" date="2023" name="Infect Dis Poverty">
        <title>Chromosome-scale genome of the human blood fluke Schistosoma mekongi and its implications for public health.</title>
        <authorList>
            <person name="Zhou M."/>
            <person name="Xu L."/>
            <person name="Xu D."/>
            <person name="Chen W."/>
            <person name="Khan J."/>
            <person name="Hu Y."/>
            <person name="Huang H."/>
            <person name="Wei H."/>
            <person name="Zhang Y."/>
            <person name="Chusongsang P."/>
            <person name="Tanasarnprasert K."/>
            <person name="Hu X."/>
            <person name="Limpanont Y."/>
            <person name="Lv Z."/>
        </authorList>
    </citation>
    <scope>NUCLEOTIDE SEQUENCE</scope>
    <source>
        <strain evidence="2">LV_2022a</strain>
    </source>
</reference>
<dbReference type="EMBL" id="JALJAT010000001">
    <property type="protein sequence ID" value="KAK4476155.1"/>
    <property type="molecule type" value="Genomic_DNA"/>
</dbReference>
<dbReference type="PANTHER" id="PTHR28547">
    <property type="entry name" value="PROTEIN MMS22-LIKE"/>
    <property type="match status" value="1"/>
</dbReference>
<dbReference type="GO" id="GO:0000724">
    <property type="term" value="P:double-strand break repair via homologous recombination"/>
    <property type="evidence" value="ECO:0007669"/>
    <property type="project" value="InterPro"/>
</dbReference>
<dbReference type="AlphaFoldDB" id="A0AAE2DAD6"/>
<dbReference type="GO" id="GO:0031297">
    <property type="term" value="P:replication fork processing"/>
    <property type="evidence" value="ECO:0007669"/>
    <property type="project" value="InterPro"/>
</dbReference>
<evidence type="ECO:0000313" key="2">
    <source>
        <dbReference type="EMBL" id="KAK4476155.1"/>
    </source>
</evidence>
<dbReference type="InterPro" id="IPR042320">
    <property type="entry name" value="MMS22-like"/>
</dbReference>
<dbReference type="Proteomes" id="UP001292079">
    <property type="component" value="Unassembled WGS sequence"/>
</dbReference>